<evidence type="ECO:0000256" key="6">
    <source>
        <dbReference type="RuleBase" id="RU004355"/>
    </source>
</evidence>
<comment type="similarity">
    <text evidence="5 6">Belongs to the XseA family.</text>
</comment>
<dbReference type="NCBIfam" id="TIGR00237">
    <property type="entry name" value="xseA"/>
    <property type="match status" value="1"/>
</dbReference>
<keyword evidence="3 5" id="KW-0378">Hydrolase</keyword>
<dbReference type="Pfam" id="PF02601">
    <property type="entry name" value="Exonuc_VII_L"/>
    <property type="match status" value="1"/>
</dbReference>
<accession>A0ABS8D7I7</accession>
<proteinExistence type="inferred from homology"/>
<dbReference type="InterPro" id="IPR020579">
    <property type="entry name" value="Exonuc_VII_lsu_C"/>
</dbReference>
<evidence type="ECO:0000256" key="3">
    <source>
        <dbReference type="ARBA" id="ARBA00022801"/>
    </source>
</evidence>
<dbReference type="HAMAP" id="MF_00378">
    <property type="entry name" value="Exonuc_7_L"/>
    <property type="match status" value="1"/>
</dbReference>
<dbReference type="GO" id="GO:0008855">
    <property type="term" value="F:exodeoxyribonuclease VII activity"/>
    <property type="evidence" value="ECO:0007669"/>
    <property type="project" value="UniProtKB-EC"/>
</dbReference>
<keyword evidence="10" id="KW-1185">Reference proteome</keyword>
<comment type="subcellular location">
    <subcellularLocation>
        <location evidence="5 6">Cytoplasm</location>
    </subcellularLocation>
</comment>
<dbReference type="EMBL" id="JAJBZT010000005">
    <property type="protein sequence ID" value="MCB6184148.1"/>
    <property type="molecule type" value="Genomic_DNA"/>
</dbReference>
<comment type="caution">
    <text evidence="9">The sequence shown here is derived from an EMBL/GenBank/DDBJ whole genome shotgun (WGS) entry which is preliminary data.</text>
</comment>
<keyword evidence="2 5" id="KW-0540">Nuclease</keyword>
<dbReference type="PANTHER" id="PTHR30008">
    <property type="entry name" value="EXODEOXYRIBONUCLEASE 7 LARGE SUBUNIT"/>
    <property type="match status" value="1"/>
</dbReference>
<dbReference type="EC" id="3.1.11.6" evidence="5"/>
<feature type="domain" description="OB-fold nucleic acid binding" evidence="8">
    <location>
        <begin position="11"/>
        <end position="103"/>
    </location>
</feature>
<reference evidence="9" key="1">
    <citation type="submission" date="2021-10" db="EMBL/GenBank/DDBJ databases">
        <title>The complete genome sequence of Leeia sp. TBRC 13508.</title>
        <authorList>
            <person name="Charoenyingcharoen P."/>
            <person name="Yukphan P."/>
        </authorList>
    </citation>
    <scope>NUCLEOTIDE SEQUENCE</scope>
    <source>
        <strain evidence="9">TBRC 13508</strain>
    </source>
</reference>
<comment type="function">
    <text evidence="5">Bidirectionally degrades single-stranded DNA into large acid-insoluble oligonucleotides, which are then degraded further into small acid-soluble oligonucleotides.</text>
</comment>
<sequence length="452" mass="50234">MQSSYSQKVIPVSLLNQQVSDVLEQSFPPLWVSGEISNLTKASSGHWYFVLKDSSAQVRCVMFRHKAQYVDWQVSNGEQVELFANIGFYAPRGEFQLNIETMRRAGRGALFEAFEALKAKLAAEGLFDPTRKQPIPTHPTAIGIVSSPQAAALRDILIALRRRAPHIPIIIYPAPVQGEGAAVKLAAAIETANQRQEVDVLIVGRGGGSIEDLWSFNEEVLARAIANSHIPIVSGVGHETDITIADFVADLRAPTPTAAAELVSPDGAAMKQKLAMVKDRLYRQMTRAIEQQMLKVDWLAKRLVHPGEKLNQQQKRLEGLSYRLTQTLLRQQEQRMAKFNHLSLRLSAKTPNCQPYQWQLQRLQERLIQSQQQSMIQLSQRITQNGHRLTALDPTAVLSRGYSLVTNQQGQIIRHPNEVGHGEALDVTLAGGKLHVTANTDNASPCQHELPL</sequence>
<comment type="catalytic activity">
    <reaction evidence="5 6">
        <text>Exonucleolytic cleavage in either 5'- to 3'- or 3'- to 5'-direction to yield nucleoside 5'-phosphates.</text>
        <dbReference type="EC" id="3.1.11.6"/>
    </reaction>
</comment>
<evidence type="ECO:0000313" key="9">
    <source>
        <dbReference type="EMBL" id="MCB6184148.1"/>
    </source>
</evidence>
<evidence type="ECO:0000259" key="8">
    <source>
        <dbReference type="Pfam" id="PF13742"/>
    </source>
</evidence>
<evidence type="ECO:0000256" key="2">
    <source>
        <dbReference type="ARBA" id="ARBA00022722"/>
    </source>
</evidence>
<gene>
    <name evidence="5 9" type="primary">xseA</name>
    <name evidence="9" type="ORF">LIN78_11380</name>
</gene>
<dbReference type="CDD" id="cd04489">
    <property type="entry name" value="ExoVII_LU_OBF"/>
    <property type="match status" value="1"/>
</dbReference>
<feature type="domain" description="Exonuclease VII large subunit C-terminal" evidence="7">
    <location>
        <begin position="126"/>
        <end position="436"/>
    </location>
</feature>
<dbReference type="InterPro" id="IPR003753">
    <property type="entry name" value="Exonuc_VII_L"/>
</dbReference>
<organism evidence="9 10">
    <name type="scientific">Leeia speluncae</name>
    <dbReference type="NCBI Taxonomy" id="2884804"/>
    <lineage>
        <taxon>Bacteria</taxon>
        <taxon>Pseudomonadati</taxon>
        <taxon>Pseudomonadota</taxon>
        <taxon>Betaproteobacteria</taxon>
        <taxon>Neisseriales</taxon>
        <taxon>Leeiaceae</taxon>
        <taxon>Leeia</taxon>
    </lineage>
</organism>
<dbReference type="InterPro" id="IPR025824">
    <property type="entry name" value="OB-fold_nuc-bd_dom"/>
</dbReference>
<comment type="subunit">
    <text evidence="5">Heterooligomer composed of large and small subunits.</text>
</comment>
<dbReference type="Pfam" id="PF13742">
    <property type="entry name" value="tRNA_anti_2"/>
    <property type="match status" value="1"/>
</dbReference>
<dbReference type="RefSeq" id="WP_227180951.1">
    <property type="nucleotide sequence ID" value="NZ_JAJBZT010000005.1"/>
</dbReference>
<keyword evidence="1 5" id="KW-0963">Cytoplasm</keyword>
<protein>
    <recommendedName>
        <fullName evidence="5">Exodeoxyribonuclease 7 large subunit</fullName>
        <ecNumber evidence="5">3.1.11.6</ecNumber>
    </recommendedName>
    <alternativeName>
        <fullName evidence="5">Exodeoxyribonuclease VII large subunit</fullName>
        <shortName evidence="5">Exonuclease VII large subunit</shortName>
    </alternativeName>
</protein>
<evidence type="ECO:0000313" key="10">
    <source>
        <dbReference type="Proteomes" id="UP001165395"/>
    </source>
</evidence>
<evidence type="ECO:0000256" key="5">
    <source>
        <dbReference type="HAMAP-Rule" id="MF_00378"/>
    </source>
</evidence>
<evidence type="ECO:0000256" key="4">
    <source>
        <dbReference type="ARBA" id="ARBA00022839"/>
    </source>
</evidence>
<dbReference type="PANTHER" id="PTHR30008:SF0">
    <property type="entry name" value="EXODEOXYRIBONUCLEASE 7 LARGE SUBUNIT"/>
    <property type="match status" value="1"/>
</dbReference>
<evidence type="ECO:0000259" key="7">
    <source>
        <dbReference type="Pfam" id="PF02601"/>
    </source>
</evidence>
<name>A0ABS8D7I7_9NEIS</name>
<evidence type="ECO:0000256" key="1">
    <source>
        <dbReference type="ARBA" id="ARBA00022490"/>
    </source>
</evidence>
<keyword evidence="4 5" id="KW-0269">Exonuclease</keyword>
<dbReference type="Proteomes" id="UP001165395">
    <property type="component" value="Unassembled WGS sequence"/>
</dbReference>